<sequence length="579" mass="63505">MSDHKKKPEDLRSHRWYGVQDLRAFGHRSRTMQMGYDAEDWTGKPVIGIINTWSDINQCHVHFKERVADVKRGVLQAGGFPIELPAISLSEPLVKPTTMLYRNLLAIETEELIRSHPVDAVVLMGGCDKTTPGLLMGAISMDLPTIFFPAGPMLRGNWKGVKLGSGSDTWKYYDDLRAGKITQQDWNEVEEGIARSFGHCMTMGTASTMTSIAEALGFVLPGGASIPAPDSNHIRLAAQCGRRIVEMAWEDLKPSDILTRDSFENCIAAAMAMGCSTNAIIHVVAMGRRAGFDIGLEDFDRIGRDVPVVANIRPNGDTYLMEDFYYAGGLKAMLKTIEPHLKSDALTVTGRSIGENIASAQVYDSDVIRPLDNPIYESGALVVLKGNLAPDGCVMKVSAMDSRFLKHTGPALVFDDYPAMKAAIADENLDATEDTVLILRNAGPKGGPGMPEWGMLPVPTKLVKQGVRDMLRMSDARMSGTSYGACILHVAPEAYIGGPLALVQTGDMITVDVEKRLIQMEVDDAELERRRAAWKPLAPRYERGYGWMFSQHILQADSGCDFDYLETDFGAPVDEPAIF</sequence>
<accession>A0A9J7AMJ3</accession>
<evidence type="ECO:0000313" key="9">
    <source>
        <dbReference type="Proteomes" id="UP001060336"/>
    </source>
</evidence>
<keyword evidence="3" id="KW-0408">Iron</keyword>
<dbReference type="FunFam" id="3.50.30.80:FF:000001">
    <property type="entry name" value="Dihydroxy-acid dehydratase"/>
    <property type="match status" value="1"/>
</dbReference>
<dbReference type="PANTHER" id="PTHR43183">
    <property type="entry name" value="HYPOTHETICAL DIHYDROXYACID DEHYDRATASE (EUROFUNG)-RELATED"/>
    <property type="match status" value="1"/>
</dbReference>
<dbReference type="PANTHER" id="PTHR43183:SF2">
    <property type="entry name" value="DIHYDROXY-ACID DEHYDRATASE"/>
    <property type="match status" value="1"/>
</dbReference>
<evidence type="ECO:0000256" key="2">
    <source>
        <dbReference type="ARBA" id="ARBA00022723"/>
    </source>
</evidence>
<reference evidence="8" key="1">
    <citation type="submission" date="2022-08" db="EMBL/GenBank/DDBJ databases">
        <title>Nisaea acidiphila sp. nov., isolated from a marine algal debris and emended description of the genus Nisaea Urios et al. 2008.</title>
        <authorList>
            <person name="Kwon K."/>
        </authorList>
    </citation>
    <scope>NUCLEOTIDE SEQUENCE</scope>
    <source>
        <strain evidence="8">MEBiC11861</strain>
    </source>
</reference>
<gene>
    <name evidence="8" type="primary">araD</name>
    <name evidence="8" type="ORF">NUH88_15840</name>
</gene>
<dbReference type="InterPro" id="IPR037237">
    <property type="entry name" value="IlvD/EDD_N"/>
</dbReference>
<evidence type="ECO:0000259" key="6">
    <source>
        <dbReference type="Pfam" id="PF00920"/>
    </source>
</evidence>
<keyword evidence="4" id="KW-0411">Iron-sulfur</keyword>
<dbReference type="InterPro" id="IPR020558">
    <property type="entry name" value="DiOHA_6PGluconate_deHydtase_CS"/>
</dbReference>
<dbReference type="GO" id="GO:0051536">
    <property type="term" value="F:iron-sulfur cluster binding"/>
    <property type="evidence" value="ECO:0007669"/>
    <property type="project" value="UniProtKB-KW"/>
</dbReference>
<feature type="domain" description="Dihydroxy-acid/6-phosphogluconate dehydratase N-terminal" evidence="6">
    <location>
        <begin position="44"/>
        <end position="356"/>
    </location>
</feature>
<keyword evidence="2" id="KW-0479">Metal-binding</keyword>
<keyword evidence="5 8" id="KW-0456">Lyase</keyword>
<dbReference type="SUPFAM" id="SSF143975">
    <property type="entry name" value="IlvD/EDD N-terminal domain-like"/>
    <property type="match status" value="1"/>
</dbReference>
<dbReference type="Gene3D" id="3.50.30.80">
    <property type="entry name" value="IlvD/EDD C-terminal domain-like"/>
    <property type="match status" value="1"/>
</dbReference>
<evidence type="ECO:0000256" key="1">
    <source>
        <dbReference type="ARBA" id="ARBA00006486"/>
    </source>
</evidence>
<dbReference type="GO" id="GO:0046872">
    <property type="term" value="F:metal ion binding"/>
    <property type="evidence" value="ECO:0007669"/>
    <property type="project" value="UniProtKB-KW"/>
</dbReference>
<dbReference type="InterPro" id="IPR000581">
    <property type="entry name" value="ILV_EDD_N"/>
</dbReference>
<dbReference type="EMBL" id="CP102480">
    <property type="protein sequence ID" value="UUX48867.1"/>
    <property type="molecule type" value="Genomic_DNA"/>
</dbReference>
<comment type="similarity">
    <text evidence="1">Belongs to the IlvD/Edd family.</text>
</comment>
<evidence type="ECO:0000256" key="4">
    <source>
        <dbReference type="ARBA" id="ARBA00023014"/>
    </source>
</evidence>
<dbReference type="InterPro" id="IPR042096">
    <property type="entry name" value="Dihydro-acid_dehy_C"/>
</dbReference>
<dbReference type="Pfam" id="PF24877">
    <property type="entry name" value="ILV_EDD_C"/>
    <property type="match status" value="1"/>
</dbReference>
<evidence type="ECO:0000259" key="7">
    <source>
        <dbReference type="Pfam" id="PF24877"/>
    </source>
</evidence>
<evidence type="ECO:0000256" key="5">
    <source>
        <dbReference type="ARBA" id="ARBA00023239"/>
    </source>
</evidence>
<dbReference type="InterPro" id="IPR052352">
    <property type="entry name" value="Sugar_Degrad_Dehydratases"/>
</dbReference>
<organism evidence="8 9">
    <name type="scientific">Nisaea acidiphila</name>
    <dbReference type="NCBI Taxonomy" id="1862145"/>
    <lineage>
        <taxon>Bacteria</taxon>
        <taxon>Pseudomonadati</taxon>
        <taxon>Pseudomonadota</taxon>
        <taxon>Alphaproteobacteria</taxon>
        <taxon>Rhodospirillales</taxon>
        <taxon>Thalassobaculaceae</taxon>
        <taxon>Nisaea</taxon>
    </lineage>
</organism>
<proteinExistence type="inferred from homology"/>
<dbReference type="EC" id="4.2.1.9" evidence="8"/>
<dbReference type="Pfam" id="PF00920">
    <property type="entry name" value="ILVD_EDD_N"/>
    <property type="match status" value="1"/>
</dbReference>
<dbReference type="NCBIfam" id="NF009560">
    <property type="entry name" value="PRK13017.1"/>
    <property type="match status" value="1"/>
</dbReference>
<evidence type="ECO:0000256" key="3">
    <source>
        <dbReference type="ARBA" id="ARBA00023004"/>
    </source>
</evidence>
<dbReference type="InterPro" id="IPR056740">
    <property type="entry name" value="ILV_EDD_C"/>
</dbReference>
<feature type="domain" description="Dihydroxy-acid/6-phosphogluconate dehydratase C-terminal" evidence="7">
    <location>
        <begin position="366"/>
        <end position="560"/>
    </location>
</feature>
<dbReference type="KEGG" id="naci:NUH88_15840"/>
<protein>
    <submittedName>
        <fullName evidence="8">L-arabinonate dehydratase</fullName>
        <ecNumber evidence="8">4.2.1.9</ecNumber>
    </submittedName>
</protein>
<dbReference type="NCBIfam" id="NF004784">
    <property type="entry name" value="PRK06131.1"/>
    <property type="match status" value="1"/>
</dbReference>
<dbReference type="SUPFAM" id="SSF52016">
    <property type="entry name" value="LeuD/IlvD-like"/>
    <property type="match status" value="1"/>
</dbReference>
<dbReference type="Proteomes" id="UP001060336">
    <property type="component" value="Chromosome"/>
</dbReference>
<keyword evidence="9" id="KW-1185">Reference proteome</keyword>
<name>A0A9J7AMJ3_9PROT</name>
<dbReference type="GO" id="GO:0004160">
    <property type="term" value="F:dihydroxy-acid dehydratase activity"/>
    <property type="evidence" value="ECO:0007669"/>
    <property type="project" value="UniProtKB-EC"/>
</dbReference>
<dbReference type="AlphaFoldDB" id="A0A9J7AMJ3"/>
<dbReference type="RefSeq" id="WP_257767369.1">
    <property type="nucleotide sequence ID" value="NZ_CP102480.1"/>
</dbReference>
<evidence type="ECO:0000313" key="8">
    <source>
        <dbReference type="EMBL" id="UUX48867.1"/>
    </source>
</evidence>
<dbReference type="PROSITE" id="PS00886">
    <property type="entry name" value="ILVD_EDD_1"/>
    <property type="match status" value="1"/>
</dbReference>
<dbReference type="NCBIfam" id="NF009559">
    <property type="entry name" value="PRK13016.1"/>
    <property type="match status" value="1"/>
</dbReference>